<comment type="caution">
    <text evidence="9">Lacks conserved residue(s) required for the propagation of feature annotation.</text>
</comment>
<dbReference type="PANTHER" id="PTHR22951">
    <property type="entry name" value="CLATHRIN ASSEMBLY PROTEIN"/>
    <property type="match status" value="1"/>
</dbReference>
<dbReference type="Gene3D" id="1.20.58.150">
    <property type="entry name" value="ANTH domain"/>
    <property type="match status" value="1"/>
</dbReference>
<evidence type="ECO:0000313" key="13">
    <source>
        <dbReference type="Proteomes" id="UP000826271"/>
    </source>
</evidence>
<evidence type="ECO:0000256" key="4">
    <source>
        <dbReference type="ARBA" id="ARBA00022583"/>
    </source>
</evidence>
<evidence type="ECO:0000259" key="11">
    <source>
        <dbReference type="PROSITE" id="PS50942"/>
    </source>
</evidence>
<dbReference type="PROSITE" id="PS50942">
    <property type="entry name" value="ENTH"/>
    <property type="match status" value="1"/>
</dbReference>
<evidence type="ECO:0000256" key="5">
    <source>
        <dbReference type="ARBA" id="ARBA00023034"/>
    </source>
</evidence>
<dbReference type="InterPro" id="IPR011417">
    <property type="entry name" value="ANTH_dom"/>
</dbReference>
<dbReference type="InterPro" id="IPR014712">
    <property type="entry name" value="ANTH_dom_sf"/>
</dbReference>
<dbReference type="GO" id="GO:0072583">
    <property type="term" value="P:clathrin-dependent endocytosis"/>
    <property type="evidence" value="ECO:0007669"/>
    <property type="project" value="InterPro"/>
</dbReference>
<dbReference type="FunFam" id="1.20.58.150:FF:000006">
    <property type="entry name" value="putative clathrin assembly protein At5g35200"/>
    <property type="match status" value="1"/>
</dbReference>
<dbReference type="GO" id="GO:0006900">
    <property type="term" value="P:vesicle budding from membrane"/>
    <property type="evidence" value="ECO:0007669"/>
    <property type="project" value="TreeGrafter"/>
</dbReference>
<evidence type="ECO:0000256" key="8">
    <source>
        <dbReference type="ARBA" id="ARBA00023329"/>
    </source>
</evidence>
<dbReference type="Gene3D" id="1.25.40.90">
    <property type="match status" value="1"/>
</dbReference>
<feature type="region of interest" description="Disordered" evidence="10">
    <location>
        <begin position="360"/>
        <end position="392"/>
    </location>
</feature>
<evidence type="ECO:0000256" key="9">
    <source>
        <dbReference type="PROSITE-ProRule" id="PRU00243"/>
    </source>
</evidence>
<organism evidence="12 13">
    <name type="scientific">Buddleja alternifolia</name>
    <dbReference type="NCBI Taxonomy" id="168488"/>
    <lineage>
        <taxon>Eukaryota</taxon>
        <taxon>Viridiplantae</taxon>
        <taxon>Streptophyta</taxon>
        <taxon>Embryophyta</taxon>
        <taxon>Tracheophyta</taxon>
        <taxon>Spermatophyta</taxon>
        <taxon>Magnoliopsida</taxon>
        <taxon>eudicotyledons</taxon>
        <taxon>Gunneridae</taxon>
        <taxon>Pentapetalae</taxon>
        <taxon>asterids</taxon>
        <taxon>lamiids</taxon>
        <taxon>Lamiales</taxon>
        <taxon>Scrophulariaceae</taxon>
        <taxon>Buddlejeae</taxon>
        <taxon>Buddleja</taxon>
    </lineage>
</organism>
<dbReference type="Pfam" id="PF07651">
    <property type="entry name" value="ANTH"/>
    <property type="match status" value="1"/>
</dbReference>
<dbReference type="GO" id="GO:0005794">
    <property type="term" value="C:Golgi apparatus"/>
    <property type="evidence" value="ECO:0007669"/>
    <property type="project" value="UniProtKB-SubCell"/>
</dbReference>
<feature type="region of interest" description="Disordered" evidence="10">
    <location>
        <begin position="631"/>
        <end position="688"/>
    </location>
</feature>
<evidence type="ECO:0000256" key="7">
    <source>
        <dbReference type="ARBA" id="ARBA00023176"/>
    </source>
</evidence>
<reference evidence="12" key="1">
    <citation type="submission" date="2019-10" db="EMBL/GenBank/DDBJ databases">
        <authorList>
            <person name="Zhang R."/>
            <person name="Pan Y."/>
            <person name="Wang J."/>
            <person name="Ma R."/>
            <person name="Yu S."/>
        </authorList>
    </citation>
    <scope>NUCLEOTIDE SEQUENCE</scope>
    <source>
        <strain evidence="12">LA-IB0</strain>
        <tissue evidence="12">Leaf</tissue>
    </source>
</reference>
<evidence type="ECO:0000256" key="6">
    <source>
        <dbReference type="ARBA" id="ARBA00023136"/>
    </source>
</evidence>
<dbReference type="CDD" id="cd03564">
    <property type="entry name" value="ANTH_N"/>
    <property type="match status" value="1"/>
</dbReference>
<keyword evidence="9" id="KW-0812">Transmembrane</keyword>
<protein>
    <recommendedName>
        <fullName evidence="11">ENTH domain-containing protein</fullName>
    </recommendedName>
</protein>
<accession>A0AAV6WGW5</accession>
<dbReference type="SUPFAM" id="SSF48464">
    <property type="entry name" value="ENTH/VHS domain"/>
    <property type="match status" value="1"/>
</dbReference>
<dbReference type="InterPro" id="IPR045192">
    <property type="entry name" value="AP180-like"/>
</dbReference>
<gene>
    <name evidence="12" type="ORF">BUALT_Bualt16G0094700</name>
</gene>
<dbReference type="GO" id="GO:0005905">
    <property type="term" value="C:clathrin-coated pit"/>
    <property type="evidence" value="ECO:0007669"/>
    <property type="project" value="UniProtKB-SubCell"/>
</dbReference>
<sequence>MKTNLYLQNLTIPFLFIQVIQFSFSFLYPVPYKMSAGSQQNFRKAIAAIKDSTSVAKAKVNSEYKELNVSILKATNHVEVLPKEKHVRNILGAVSGSRPRADVAYCIHTLTRRLAKTGTWVVALKTLIVIHRALREVDHSFCEELIYYNNNRGHMFNLLHFKDDSSPNAWDYSTWIRSYALYIEECLECFCVLNYDFHRDHSRTKKFDTPALLEQLPALQQLLFRLLACEPVGAARYNFMIQYALSIVAAESVRLYVAITDGVLVLVDKYFEMQRHDAVRALDIYRKSQAQAQRLSEFFEMCRSLDFGRQQKYVKIEQPPASFLASMEEYVKEAPQSLMLPWRANDDGTSGTPKLIAVAEANSETDSKQASTEKRSVDSQENTNADKSDAKAAPLIPDLLTWDEPSQEAPQLGETNSDPFSITTPELSSDPTISSESSSQGVGWELALVPTPDSNAASVAQNKGGVLDRSMLDSLYNVALTQTNPNVAYQNANPDIAYQNANPNVAYQNTNPNVAYQNTNPNGAYQNTNPNGAYETPNVSSNPFEADVYANQDTFYTPTPVGNSNFMQVAETTPQQQAAAFTQQQNQSLVAYDYMQMAGLSQQQPALTQPQDLQQNQSAVAYNHMQIAGVPQQQQPTSMDNHQQQSTAGIPQQQPAFINQREGSSVNPFDLGPLPGLPQSVSSNLSLL</sequence>
<comment type="caution">
    <text evidence="12">The sequence shown here is derived from an EMBL/GenBank/DDBJ whole genome shotgun (WGS) entry which is preliminary data.</text>
</comment>
<dbReference type="InterPro" id="IPR048050">
    <property type="entry name" value="ANTH_N_plant"/>
</dbReference>
<dbReference type="GO" id="GO:0000149">
    <property type="term" value="F:SNARE binding"/>
    <property type="evidence" value="ECO:0007669"/>
    <property type="project" value="TreeGrafter"/>
</dbReference>
<keyword evidence="5" id="KW-0333">Golgi apparatus</keyword>
<dbReference type="EMBL" id="WHWC01000016">
    <property type="protein sequence ID" value="KAG8367647.1"/>
    <property type="molecule type" value="Genomic_DNA"/>
</dbReference>
<evidence type="ECO:0000256" key="2">
    <source>
        <dbReference type="ARBA" id="ARBA00004555"/>
    </source>
</evidence>
<evidence type="ECO:0000313" key="12">
    <source>
        <dbReference type="EMBL" id="KAG8367647.1"/>
    </source>
</evidence>
<proteinExistence type="predicted"/>
<feature type="compositionally biased region" description="Polar residues" evidence="10">
    <location>
        <begin position="679"/>
        <end position="688"/>
    </location>
</feature>
<dbReference type="InterPro" id="IPR008942">
    <property type="entry name" value="ENTH_VHS"/>
</dbReference>
<keyword evidence="9" id="KW-1133">Transmembrane helix</keyword>
<dbReference type="PANTHER" id="PTHR22951:SF97">
    <property type="entry name" value="ENTH DOMAIN-CONTAINING PROTEIN"/>
    <property type="match status" value="1"/>
</dbReference>
<feature type="domain" description="ENTH" evidence="11">
    <location>
        <begin position="59"/>
        <end position="197"/>
    </location>
</feature>
<evidence type="ECO:0000256" key="1">
    <source>
        <dbReference type="ARBA" id="ARBA00004132"/>
    </source>
</evidence>
<name>A0AAV6WGW5_9LAMI</name>
<dbReference type="GO" id="GO:0032050">
    <property type="term" value="F:clathrin heavy chain binding"/>
    <property type="evidence" value="ECO:0007669"/>
    <property type="project" value="TreeGrafter"/>
</dbReference>
<evidence type="ECO:0000256" key="10">
    <source>
        <dbReference type="SAM" id="MobiDB-lite"/>
    </source>
</evidence>
<evidence type="ECO:0000256" key="3">
    <source>
        <dbReference type="ARBA" id="ARBA00004600"/>
    </source>
</evidence>
<dbReference type="InterPro" id="IPR013809">
    <property type="entry name" value="ENTH"/>
</dbReference>
<keyword evidence="6 9" id="KW-0472">Membrane</keyword>
<keyword evidence="13" id="KW-1185">Reference proteome</keyword>
<feature type="compositionally biased region" description="Low complexity" evidence="10">
    <location>
        <begin position="428"/>
        <end position="439"/>
    </location>
</feature>
<feature type="transmembrane region" description="Helical" evidence="9">
    <location>
        <begin position="12"/>
        <end position="30"/>
    </location>
</feature>
<dbReference type="SUPFAM" id="SSF89009">
    <property type="entry name" value="GAT-like domain"/>
    <property type="match status" value="1"/>
</dbReference>
<dbReference type="GO" id="GO:0030136">
    <property type="term" value="C:clathrin-coated vesicle"/>
    <property type="evidence" value="ECO:0007669"/>
    <property type="project" value="UniProtKB-SubCell"/>
</dbReference>
<feature type="compositionally biased region" description="Polar residues" evidence="10">
    <location>
        <begin position="413"/>
        <end position="427"/>
    </location>
</feature>
<dbReference type="GO" id="GO:0005546">
    <property type="term" value="F:phosphatidylinositol-4,5-bisphosphate binding"/>
    <property type="evidence" value="ECO:0007669"/>
    <property type="project" value="TreeGrafter"/>
</dbReference>
<feature type="compositionally biased region" description="Polar residues" evidence="10">
    <location>
        <begin position="631"/>
        <end position="667"/>
    </location>
</feature>
<dbReference type="GO" id="GO:0048268">
    <property type="term" value="P:clathrin coat assembly"/>
    <property type="evidence" value="ECO:0007669"/>
    <property type="project" value="InterPro"/>
</dbReference>
<comment type="subcellular location">
    <subcellularLocation>
        <location evidence="1">Cytoplasmic vesicle</location>
        <location evidence="1">Clathrin-coated vesicle</location>
    </subcellularLocation>
    <subcellularLocation>
        <location evidence="2">Golgi apparatus</location>
    </subcellularLocation>
    <subcellularLocation>
        <location evidence="3">Membrane</location>
        <location evidence="3">Clathrin-coated pit</location>
    </subcellularLocation>
</comment>
<feature type="region of interest" description="Disordered" evidence="10">
    <location>
        <begin position="406"/>
        <end position="439"/>
    </location>
</feature>
<dbReference type="GO" id="GO:0005545">
    <property type="term" value="F:1-phosphatidylinositol binding"/>
    <property type="evidence" value="ECO:0007669"/>
    <property type="project" value="InterPro"/>
</dbReference>
<keyword evidence="8" id="KW-0968">Cytoplasmic vesicle</keyword>
<keyword evidence="7" id="KW-0168">Coated pit</keyword>
<dbReference type="Proteomes" id="UP000826271">
    <property type="component" value="Unassembled WGS sequence"/>
</dbReference>
<keyword evidence="4" id="KW-0254">Endocytosis</keyword>
<dbReference type="AlphaFoldDB" id="A0AAV6WGW5"/>
<dbReference type="SMART" id="SM00273">
    <property type="entry name" value="ENTH"/>
    <property type="match status" value="1"/>
</dbReference>
<feature type="compositionally biased region" description="Basic and acidic residues" evidence="10">
    <location>
        <begin position="365"/>
        <end position="390"/>
    </location>
</feature>